<evidence type="ECO:0000313" key="2">
    <source>
        <dbReference type="EMBL" id="KAK9922221.1"/>
    </source>
</evidence>
<reference evidence="2 3" key="1">
    <citation type="journal article" date="2023" name="G3 (Bethesda)">
        <title>A chromosome-length genome assembly and annotation of blackberry (Rubus argutus, cv. 'Hillquist').</title>
        <authorList>
            <person name="Bruna T."/>
            <person name="Aryal R."/>
            <person name="Dudchenko O."/>
            <person name="Sargent D.J."/>
            <person name="Mead D."/>
            <person name="Buti M."/>
            <person name="Cavallini A."/>
            <person name="Hytonen T."/>
            <person name="Andres J."/>
            <person name="Pham M."/>
            <person name="Weisz D."/>
            <person name="Mascagni F."/>
            <person name="Usai G."/>
            <person name="Natali L."/>
            <person name="Bassil N."/>
            <person name="Fernandez G.E."/>
            <person name="Lomsadze A."/>
            <person name="Armour M."/>
            <person name="Olukolu B."/>
            <person name="Poorten T."/>
            <person name="Britton C."/>
            <person name="Davik J."/>
            <person name="Ashrafi H."/>
            <person name="Aiden E.L."/>
            <person name="Borodovsky M."/>
            <person name="Worthington M."/>
        </authorList>
    </citation>
    <scope>NUCLEOTIDE SEQUENCE [LARGE SCALE GENOMIC DNA]</scope>
    <source>
        <strain evidence="2">PI 553951</strain>
    </source>
</reference>
<accession>A0AAW1WE98</accession>
<proteinExistence type="predicted"/>
<evidence type="ECO:0000256" key="1">
    <source>
        <dbReference type="SAM" id="MobiDB-lite"/>
    </source>
</evidence>
<protein>
    <submittedName>
        <fullName evidence="2">Uncharacterized protein</fullName>
    </submittedName>
</protein>
<organism evidence="2 3">
    <name type="scientific">Rubus argutus</name>
    <name type="common">Southern blackberry</name>
    <dbReference type="NCBI Taxonomy" id="59490"/>
    <lineage>
        <taxon>Eukaryota</taxon>
        <taxon>Viridiplantae</taxon>
        <taxon>Streptophyta</taxon>
        <taxon>Embryophyta</taxon>
        <taxon>Tracheophyta</taxon>
        <taxon>Spermatophyta</taxon>
        <taxon>Magnoliopsida</taxon>
        <taxon>eudicotyledons</taxon>
        <taxon>Gunneridae</taxon>
        <taxon>Pentapetalae</taxon>
        <taxon>rosids</taxon>
        <taxon>fabids</taxon>
        <taxon>Rosales</taxon>
        <taxon>Rosaceae</taxon>
        <taxon>Rosoideae</taxon>
        <taxon>Rosoideae incertae sedis</taxon>
        <taxon>Rubus</taxon>
    </lineage>
</organism>
<feature type="region of interest" description="Disordered" evidence="1">
    <location>
        <begin position="130"/>
        <end position="151"/>
    </location>
</feature>
<keyword evidence="3" id="KW-1185">Reference proteome</keyword>
<feature type="region of interest" description="Disordered" evidence="1">
    <location>
        <begin position="57"/>
        <end position="87"/>
    </location>
</feature>
<dbReference type="Proteomes" id="UP001457282">
    <property type="component" value="Unassembled WGS sequence"/>
</dbReference>
<dbReference type="EMBL" id="JBEDUW010000006">
    <property type="protein sequence ID" value="KAK9922221.1"/>
    <property type="molecule type" value="Genomic_DNA"/>
</dbReference>
<comment type="caution">
    <text evidence="2">The sequence shown here is derived from an EMBL/GenBank/DDBJ whole genome shotgun (WGS) entry which is preliminary data.</text>
</comment>
<evidence type="ECO:0000313" key="3">
    <source>
        <dbReference type="Proteomes" id="UP001457282"/>
    </source>
</evidence>
<dbReference type="AlphaFoldDB" id="A0AAW1WE98"/>
<feature type="region of interest" description="Disordered" evidence="1">
    <location>
        <begin position="180"/>
        <end position="204"/>
    </location>
</feature>
<sequence length="305" mass="32817">MLIHPPSIENPSSETVHFLEFPIDSVVSTMHRSIFAFPCSVQQATPKADSAPSRLADLFTGADSDPQDPNPAKTGQLSSPPRAHLALTTSPCSESSITTAAAPHRSGLSCRHLVAQPACIQPSCTVLPSLPSTGDQAQPPATPPASQPPAKYEFTEPTLKLRRFKADDMERYDDEGIVEIPKGTENSNEGAEGSIGPDAHGHEDKSEAKCEIAALKYEIQRLDRAMSSMESIMSTLIQKLGHIESSLPKMKDDILKDIVAEVLKVLTSKGSDSFAPVKKKCLTCLTRTKGRLGHVILPSRATTFP</sequence>
<gene>
    <name evidence="2" type="ORF">M0R45_030696</name>
</gene>
<name>A0AAW1WE98_RUBAR</name>